<dbReference type="AlphaFoldDB" id="A0A965GEL4"/>
<reference evidence="1" key="1">
    <citation type="submission" date="2018-10" db="EMBL/GenBank/DDBJ databases">
        <title>Iterative Subtractive Binning of Freshwater Chronoseries Metagenomes Recovers Nearly Complete Genomes from over Four Hundred Novel Species.</title>
        <authorList>
            <person name="Rodriguez-R L.M."/>
            <person name="Tsementzi D."/>
            <person name="Luo C."/>
            <person name="Konstantinidis K.T."/>
        </authorList>
    </citation>
    <scope>NUCLEOTIDE SEQUENCE</scope>
    <source>
        <strain evidence="1">WB5_2A_028</strain>
    </source>
</reference>
<dbReference type="Proteomes" id="UP000740727">
    <property type="component" value="Unassembled WGS sequence"/>
</dbReference>
<evidence type="ECO:0008006" key="3">
    <source>
        <dbReference type="Google" id="ProtNLM"/>
    </source>
</evidence>
<dbReference type="SUPFAM" id="SSF53335">
    <property type="entry name" value="S-adenosyl-L-methionine-dependent methyltransferases"/>
    <property type="match status" value="1"/>
</dbReference>
<name>A0A965GEL4_9PROT</name>
<dbReference type="InterPro" id="IPR029063">
    <property type="entry name" value="SAM-dependent_MTases_sf"/>
</dbReference>
<organism evidence="1 2">
    <name type="scientific">Candidatus Fonsibacter lacus</name>
    <dbReference type="NCBI Taxonomy" id="2576439"/>
    <lineage>
        <taxon>Bacteria</taxon>
        <taxon>Pseudomonadati</taxon>
        <taxon>Pseudomonadota</taxon>
        <taxon>Alphaproteobacteria</taxon>
        <taxon>Candidatus Pelagibacterales</taxon>
        <taxon>Candidatus Pelagibacterales incertae sedis</taxon>
        <taxon>Candidatus Fonsibacter</taxon>
    </lineage>
</organism>
<comment type="caution">
    <text evidence="1">The sequence shown here is derived from an EMBL/GenBank/DDBJ whole genome shotgun (WGS) entry which is preliminary data.</text>
</comment>
<dbReference type="Gene3D" id="3.40.50.150">
    <property type="entry name" value="Vaccinia Virus protein VP39"/>
    <property type="match status" value="1"/>
</dbReference>
<accession>A0A965GEL4</accession>
<proteinExistence type="predicted"/>
<gene>
    <name evidence="1" type="ORF">EBT44_07600</name>
</gene>
<evidence type="ECO:0000313" key="1">
    <source>
        <dbReference type="EMBL" id="NBR94653.1"/>
    </source>
</evidence>
<dbReference type="EMBL" id="RFXN01000246">
    <property type="protein sequence ID" value="NBR94653.1"/>
    <property type="molecule type" value="Genomic_DNA"/>
</dbReference>
<evidence type="ECO:0000313" key="2">
    <source>
        <dbReference type="Proteomes" id="UP000740727"/>
    </source>
</evidence>
<protein>
    <recommendedName>
        <fullName evidence="3">Methyltransferase domain-containing protein</fullName>
    </recommendedName>
</protein>
<dbReference type="CDD" id="cd02440">
    <property type="entry name" value="AdoMet_MTases"/>
    <property type="match status" value="1"/>
</dbReference>
<sequence>MSSTEPFSFETIDNFDEHIAQSIPNYHTLTEAICDLSTYFMTEDTQVIDLGCSTGKLLERLPHRGKKIGIDIADNLLPESHDETLYVRKDLRAFNGFGKSSLILSVFTLQFIPYEDRPNILSIIHESLVEGGAFIWAEKVREESGELEQVINGAHYDFKRKAFTAEEILNKERDLRPIMKVNSSVRNQILAENAGFTVGTMFWKFFNFEAWIYIK</sequence>